<evidence type="ECO:0000256" key="6">
    <source>
        <dbReference type="ARBA" id="ARBA00022989"/>
    </source>
</evidence>
<feature type="topological domain" description="Cytoplasmic" evidence="8">
    <location>
        <begin position="173"/>
        <end position="215"/>
    </location>
</feature>
<dbReference type="PANTHER" id="PTHR42650">
    <property type="entry name" value="TAIL-ANCHORED PROTEIN INSERTION RECEPTOR WRB"/>
    <property type="match status" value="1"/>
</dbReference>
<feature type="topological domain" description="Lumenal" evidence="8">
    <location>
        <begin position="1"/>
        <end position="4"/>
    </location>
</feature>
<dbReference type="EMBL" id="CAVMBE010000024">
    <property type="protein sequence ID" value="CAK4010381.1"/>
    <property type="molecule type" value="Genomic_DNA"/>
</dbReference>
<gene>
    <name evidence="8" type="primary">GET1</name>
    <name evidence="11" type="ORF">LECACI_7A004419</name>
</gene>
<comment type="similarity">
    <text evidence="2 8">Belongs to the WRB/GET1 family.</text>
</comment>
<keyword evidence="12" id="KW-1185">Reference proteome</keyword>
<keyword evidence="7 8" id="KW-0472">Membrane</keyword>
<dbReference type="GO" id="GO:0043495">
    <property type="term" value="F:protein-membrane adaptor activity"/>
    <property type="evidence" value="ECO:0007669"/>
    <property type="project" value="TreeGrafter"/>
</dbReference>
<organism evidence="11 12">
    <name type="scientific">Lecanosticta acicola</name>
    <dbReference type="NCBI Taxonomy" id="111012"/>
    <lineage>
        <taxon>Eukaryota</taxon>
        <taxon>Fungi</taxon>
        <taxon>Dikarya</taxon>
        <taxon>Ascomycota</taxon>
        <taxon>Pezizomycotina</taxon>
        <taxon>Dothideomycetes</taxon>
        <taxon>Dothideomycetidae</taxon>
        <taxon>Mycosphaerellales</taxon>
        <taxon>Mycosphaerellaceae</taxon>
        <taxon>Lecanosticta</taxon>
    </lineage>
</organism>
<dbReference type="GO" id="GO:0071816">
    <property type="term" value="P:tail-anchored membrane protein insertion into ER membrane"/>
    <property type="evidence" value="ECO:0007669"/>
    <property type="project" value="InterPro"/>
</dbReference>
<evidence type="ECO:0000256" key="8">
    <source>
        <dbReference type="HAMAP-Rule" id="MF_03113"/>
    </source>
</evidence>
<dbReference type="Gene3D" id="1.10.287.660">
    <property type="entry name" value="Helix hairpin bin"/>
    <property type="match status" value="1"/>
</dbReference>
<evidence type="ECO:0000256" key="2">
    <source>
        <dbReference type="ARBA" id="ARBA00010799"/>
    </source>
</evidence>
<protein>
    <submittedName>
        <fullName evidence="11">Related to GET1</fullName>
    </submittedName>
</protein>
<dbReference type="GO" id="GO:0043529">
    <property type="term" value="C:GET complex"/>
    <property type="evidence" value="ECO:0007669"/>
    <property type="project" value="InterPro"/>
</dbReference>
<dbReference type="AlphaFoldDB" id="A0AAI8YYQ7"/>
<dbReference type="GO" id="GO:0005789">
    <property type="term" value="C:endoplasmic reticulum membrane"/>
    <property type="evidence" value="ECO:0007669"/>
    <property type="project" value="UniProtKB-SubCell"/>
</dbReference>
<reference evidence="11" key="1">
    <citation type="submission" date="2023-11" db="EMBL/GenBank/DDBJ databases">
        <authorList>
            <person name="Alioto T."/>
            <person name="Alioto T."/>
            <person name="Gomez Garrido J."/>
        </authorList>
    </citation>
    <scope>NUCLEOTIDE SEQUENCE</scope>
</reference>
<keyword evidence="5 8" id="KW-0256">Endoplasmic reticulum</keyword>
<comment type="caution">
    <text evidence="8">Lacks conserved residue(s) required for the propagation of feature annotation.</text>
</comment>
<keyword evidence="3 8" id="KW-0813">Transport</keyword>
<evidence type="ECO:0000256" key="3">
    <source>
        <dbReference type="ARBA" id="ARBA00022448"/>
    </source>
</evidence>
<feature type="compositionally biased region" description="Low complexity" evidence="9">
    <location>
        <begin position="199"/>
        <end position="208"/>
    </location>
</feature>
<evidence type="ECO:0000256" key="5">
    <source>
        <dbReference type="ARBA" id="ARBA00022824"/>
    </source>
</evidence>
<evidence type="ECO:0000313" key="12">
    <source>
        <dbReference type="Proteomes" id="UP001296104"/>
    </source>
</evidence>
<feature type="signal peptide" evidence="10">
    <location>
        <begin position="1"/>
        <end position="23"/>
    </location>
</feature>
<feature type="region of interest" description="Disordered" evidence="9">
    <location>
        <begin position="188"/>
        <end position="215"/>
    </location>
</feature>
<comment type="caution">
    <text evidence="11">The sequence shown here is derived from an EMBL/GenBank/DDBJ whole genome shotgun (WGS) entry which is preliminary data.</text>
</comment>
<dbReference type="PANTHER" id="PTHR42650:SF1">
    <property type="entry name" value="GUIDED ENTRY OF TAIL-ANCHORED PROTEINS FACTOR 1"/>
    <property type="match status" value="1"/>
</dbReference>
<accession>A0AAI8YYQ7</accession>
<dbReference type="InterPro" id="IPR028945">
    <property type="entry name" value="Get1"/>
</dbReference>
<evidence type="ECO:0000313" key="11">
    <source>
        <dbReference type="EMBL" id="CAK4010381.1"/>
    </source>
</evidence>
<keyword evidence="4 8" id="KW-0812">Transmembrane</keyword>
<evidence type="ECO:0000256" key="9">
    <source>
        <dbReference type="SAM" id="MobiDB-lite"/>
    </source>
</evidence>
<dbReference type="Proteomes" id="UP001296104">
    <property type="component" value="Unassembled WGS sequence"/>
</dbReference>
<keyword evidence="10" id="KW-0732">Signal</keyword>
<dbReference type="Pfam" id="PF04420">
    <property type="entry name" value="CHD5"/>
    <property type="match status" value="1"/>
</dbReference>
<evidence type="ECO:0000256" key="1">
    <source>
        <dbReference type="ARBA" id="ARBA00004477"/>
    </source>
</evidence>
<sequence>MISVILVVFLVQLALSLISSVGAQTVNDLAWWIFTRLPTQQTKQAEQKVKLRNEVIRLNREMIGVSAQDNFAKWARLRREHDKAKEKYEQEAAASQSFRSSFDSIVSKLRWLGTQGVNFILNTWYAKQPMFWLPQGWVPHQAEWLLSFPRAPLGSISVNVWAIACGSVIAMISEGIVALWTLKSGEVKTGPNKGEKLKMSSAAGAAAESETKKEL</sequence>
<name>A0AAI8YYQ7_9PEZI</name>
<dbReference type="InterPro" id="IPR027538">
    <property type="entry name" value="Get1_fungi"/>
</dbReference>
<evidence type="ECO:0000256" key="10">
    <source>
        <dbReference type="SAM" id="SignalP"/>
    </source>
</evidence>
<feature type="chain" id="PRO_5042478621" evidence="10">
    <location>
        <begin position="24"/>
        <end position="215"/>
    </location>
</feature>
<evidence type="ECO:0000256" key="4">
    <source>
        <dbReference type="ARBA" id="ARBA00022692"/>
    </source>
</evidence>
<dbReference type="HAMAP" id="MF_03113">
    <property type="entry name" value="Get1"/>
    <property type="match status" value="1"/>
</dbReference>
<evidence type="ECO:0000256" key="7">
    <source>
        <dbReference type="ARBA" id="ARBA00023136"/>
    </source>
</evidence>
<proteinExistence type="inferred from homology"/>
<comment type="subcellular location">
    <subcellularLocation>
        <location evidence="1">Endoplasmic reticulum membrane</location>
        <topology evidence="1">Multi-pass membrane protein</topology>
    </subcellularLocation>
</comment>
<dbReference type="InterPro" id="IPR029012">
    <property type="entry name" value="Helix_hairpin_bin_sf"/>
</dbReference>
<keyword evidence="6 8" id="KW-1133">Transmembrane helix</keyword>